<keyword evidence="1 9" id="KW-0820">tRNA-binding</keyword>
<sequence length="364" mass="40233">MARILVGLSGGVDSAVAAALLQRQGHDVVGAYMKNWINEENIVGNCPWMEDIEDARAVAEKLGIEFRVVNLMKDYRDRVVKYLLSGYESGVTPNPDVMCNREMKFGVFLDYALEHGFEAVATGHYCRRRENADGTFDLLRGVDGNKDQSYFLALVNQYQLEHARFPVGELTKPEVRELAQELDLPNATKKDSQGICFIGEIKMSDFLKNFVPDSPGNIVTVDGKVVGRHEGLHLYTLGQRKGHGVASPRHGVAYVVVAKNPERNELVVGYDEPETPGLYTKSCTLMELSFPNGELSGEVRVLAQPRYRTSAEPATLVISEDGKSAELVFDDPQRALTPGQICAIYDLEDQALVVGAVFAEIHPE</sequence>
<comment type="subcellular location">
    <subcellularLocation>
        <location evidence="9">Cytoplasm</location>
    </subcellularLocation>
</comment>
<feature type="site" description="Interaction with tRNA" evidence="9">
    <location>
        <position position="340"/>
    </location>
</feature>
<dbReference type="Proteomes" id="UP000475117">
    <property type="component" value="Chromosome"/>
</dbReference>
<dbReference type="FunFam" id="2.30.30.280:FF:000001">
    <property type="entry name" value="tRNA-specific 2-thiouridylase MnmA"/>
    <property type="match status" value="1"/>
</dbReference>
<feature type="binding site" evidence="9">
    <location>
        <position position="123"/>
    </location>
    <ligand>
        <name>ATP</name>
        <dbReference type="ChEBI" id="CHEBI:30616"/>
    </ligand>
</feature>
<keyword evidence="5 9" id="KW-0067">ATP-binding</keyword>
<dbReference type="SUPFAM" id="SSF52402">
    <property type="entry name" value="Adenine nucleotide alpha hydrolases-like"/>
    <property type="match status" value="1"/>
</dbReference>
<comment type="catalytic activity">
    <reaction evidence="8 9">
        <text>S-sulfanyl-L-cysteinyl-[protein] + uridine(34) in tRNA + AH2 + ATP = 2-thiouridine(34) in tRNA + L-cysteinyl-[protein] + A + AMP + diphosphate + H(+)</text>
        <dbReference type="Rhea" id="RHEA:47032"/>
        <dbReference type="Rhea" id="RHEA-COMP:10131"/>
        <dbReference type="Rhea" id="RHEA-COMP:11726"/>
        <dbReference type="Rhea" id="RHEA-COMP:11727"/>
        <dbReference type="Rhea" id="RHEA-COMP:11728"/>
        <dbReference type="ChEBI" id="CHEBI:13193"/>
        <dbReference type="ChEBI" id="CHEBI:15378"/>
        <dbReference type="ChEBI" id="CHEBI:17499"/>
        <dbReference type="ChEBI" id="CHEBI:29950"/>
        <dbReference type="ChEBI" id="CHEBI:30616"/>
        <dbReference type="ChEBI" id="CHEBI:33019"/>
        <dbReference type="ChEBI" id="CHEBI:61963"/>
        <dbReference type="ChEBI" id="CHEBI:65315"/>
        <dbReference type="ChEBI" id="CHEBI:87170"/>
        <dbReference type="ChEBI" id="CHEBI:456215"/>
        <dbReference type="EC" id="2.8.1.13"/>
    </reaction>
</comment>
<name>A0A6B3LDX9_9BACT</name>
<dbReference type="GO" id="GO:0002143">
    <property type="term" value="P:tRNA wobble position uridine thiolation"/>
    <property type="evidence" value="ECO:0007669"/>
    <property type="project" value="TreeGrafter"/>
</dbReference>
<feature type="region of interest" description="Interaction with target base in tRNA" evidence="9">
    <location>
        <begin position="94"/>
        <end position="96"/>
    </location>
</feature>
<dbReference type="EC" id="2.8.1.13" evidence="9"/>
<protein>
    <recommendedName>
        <fullName evidence="9">tRNA-specific 2-thiouridylase MnmA</fullName>
        <ecNumber evidence="9">2.8.1.13</ecNumber>
    </recommendedName>
</protein>
<feature type="active site" description="Cysteine persulfide intermediate" evidence="9">
    <location>
        <position position="196"/>
    </location>
</feature>
<evidence type="ECO:0000256" key="4">
    <source>
        <dbReference type="ARBA" id="ARBA00022741"/>
    </source>
</evidence>
<gene>
    <name evidence="9 12" type="primary">mnmA</name>
    <name evidence="12" type="ORF">G3M56_004955</name>
</gene>
<evidence type="ECO:0000256" key="2">
    <source>
        <dbReference type="ARBA" id="ARBA00022679"/>
    </source>
</evidence>
<dbReference type="KEGG" id="soa:G3M56_004955"/>
<comment type="function">
    <text evidence="9">Catalyzes the 2-thiolation of uridine at the wobble position (U34) of tRNA, leading to the formation of s(2)U34.</text>
</comment>
<feature type="region of interest" description="Interaction with tRNA" evidence="9">
    <location>
        <begin position="306"/>
        <end position="307"/>
    </location>
</feature>
<dbReference type="GO" id="GO:0000049">
    <property type="term" value="F:tRNA binding"/>
    <property type="evidence" value="ECO:0007669"/>
    <property type="project" value="UniProtKB-KW"/>
</dbReference>
<dbReference type="Gene3D" id="2.40.30.10">
    <property type="entry name" value="Translation factors"/>
    <property type="match status" value="1"/>
</dbReference>
<evidence type="ECO:0000259" key="10">
    <source>
        <dbReference type="Pfam" id="PF20258"/>
    </source>
</evidence>
<evidence type="ECO:0000313" key="12">
    <source>
        <dbReference type="EMBL" id="QQL45932.1"/>
    </source>
</evidence>
<comment type="similarity">
    <text evidence="9">Belongs to the MnmA/TRMU family.</text>
</comment>
<feature type="site" description="Interaction with tRNA" evidence="9">
    <location>
        <position position="124"/>
    </location>
</feature>
<dbReference type="InterPro" id="IPR014729">
    <property type="entry name" value="Rossmann-like_a/b/a_fold"/>
</dbReference>
<dbReference type="Pfam" id="PF20258">
    <property type="entry name" value="tRNA_Me_trans_C"/>
    <property type="match status" value="1"/>
</dbReference>
<dbReference type="InterPro" id="IPR004506">
    <property type="entry name" value="MnmA-like"/>
</dbReference>
<feature type="domain" description="tRNA-specific 2-thiouridylase MnmA-like C-terminal" evidence="10">
    <location>
        <begin position="282"/>
        <end position="348"/>
    </location>
</feature>
<dbReference type="PANTHER" id="PTHR11933:SF5">
    <property type="entry name" value="MITOCHONDRIAL TRNA-SPECIFIC 2-THIOURIDYLASE 1"/>
    <property type="match status" value="1"/>
</dbReference>
<keyword evidence="3 9" id="KW-0819">tRNA processing</keyword>
<keyword evidence="7 9" id="KW-1015">Disulfide bond</keyword>
<feature type="region of interest" description="Interaction with tRNA" evidence="9">
    <location>
        <begin position="146"/>
        <end position="148"/>
    </location>
</feature>
<dbReference type="NCBIfam" id="NF001138">
    <property type="entry name" value="PRK00143.1"/>
    <property type="match status" value="1"/>
</dbReference>
<keyword evidence="13" id="KW-1185">Reference proteome</keyword>
<dbReference type="FunFam" id="3.40.50.620:FF:000115">
    <property type="entry name" value="tRNA-specific 2-thiouridylase MnmA"/>
    <property type="match status" value="1"/>
</dbReference>
<dbReference type="GO" id="GO:0005524">
    <property type="term" value="F:ATP binding"/>
    <property type="evidence" value="ECO:0007669"/>
    <property type="project" value="UniProtKB-KW"/>
</dbReference>
<dbReference type="HAMAP" id="MF_00144">
    <property type="entry name" value="tRNA_thiouridyl_MnmA"/>
    <property type="match status" value="1"/>
</dbReference>
<reference evidence="12 13" key="1">
    <citation type="submission" date="2020-12" db="EMBL/GenBank/DDBJ databases">
        <title>Sulforoseuscoccus oceanibium gen. nov., sp. nov., a representative of the phylum Verrucomicrobia with special cytoplasmic membrane, and proposal of Sulforoseuscoccusaceae fam. nov.</title>
        <authorList>
            <person name="Xi F."/>
        </authorList>
    </citation>
    <scope>NUCLEOTIDE SEQUENCE [LARGE SCALE GENOMIC DNA]</scope>
    <source>
        <strain evidence="12 13">T37</strain>
    </source>
</reference>
<dbReference type="EMBL" id="CP066776">
    <property type="protein sequence ID" value="QQL45932.1"/>
    <property type="molecule type" value="Genomic_DNA"/>
</dbReference>
<dbReference type="GO" id="GO:0103016">
    <property type="term" value="F:tRNA-uridine 2-sulfurtransferase activity"/>
    <property type="evidence" value="ECO:0007669"/>
    <property type="project" value="UniProtKB-EC"/>
</dbReference>
<dbReference type="CDD" id="cd01998">
    <property type="entry name" value="MnmA_TRMU-like"/>
    <property type="match status" value="1"/>
</dbReference>
<proteinExistence type="inferred from homology"/>
<feature type="binding site" evidence="9">
    <location>
        <begin position="7"/>
        <end position="14"/>
    </location>
    <ligand>
        <name>ATP</name>
        <dbReference type="ChEBI" id="CHEBI:30616"/>
    </ligand>
</feature>
<evidence type="ECO:0000256" key="9">
    <source>
        <dbReference type="HAMAP-Rule" id="MF_00144"/>
    </source>
</evidence>
<evidence type="ECO:0000256" key="3">
    <source>
        <dbReference type="ARBA" id="ARBA00022694"/>
    </source>
</evidence>
<organism evidence="12 13">
    <name type="scientific">Sulfuriroseicoccus oceanibius</name>
    <dbReference type="NCBI Taxonomy" id="2707525"/>
    <lineage>
        <taxon>Bacteria</taxon>
        <taxon>Pseudomonadati</taxon>
        <taxon>Verrucomicrobiota</taxon>
        <taxon>Verrucomicrobiia</taxon>
        <taxon>Verrucomicrobiales</taxon>
        <taxon>Verrucomicrobiaceae</taxon>
        <taxon>Sulfuriroseicoccus</taxon>
    </lineage>
</organism>
<keyword evidence="9" id="KW-0963">Cytoplasm</keyword>
<evidence type="ECO:0000256" key="7">
    <source>
        <dbReference type="ARBA" id="ARBA00023157"/>
    </source>
</evidence>
<dbReference type="AlphaFoldDB" id="A0A6B3LDX9"/>
<feature type="binding site" evidence="9">
    <location>
        <position position="33"/>
    </location>
    <ligand>
        <name>ATP</name>
        <dbReference type="ChEBI" id="CHEBI:30616"/>
    </ligand>
</feature>
<keyword evidence="2 9" id="KW-0808">Transferase</keyword>
<dbReference type="Pfam" id="PF20259">
    <property type="entry name" value="tRNA_Me_trans_M"/>
    <property type="match status" value="1"/>
</dbReference>
<evidence type="ECO:0000256" key="5">
    <source>
        <dbReference type="ARBA" id="ARBA00022840"/>
    </source>
</evidence>
<dbReference type="NCBIfam" id="TIGR00420">
    <property type="entry name" value="trmU"/>
    <property type="match status" value="1"/>
</dbReference>
<feature type="active site" description="Nucleophile" evidence="9">
    <location>
        <position position="99"/>
    </location>
</feature>
<dbReference type="Gene3D" id="2.30.30.280">
    <property type="entry name" value="Adenine nucleotide alpha hydrolases-like domains"/>
    <property type="match status" value="1"/>
</dbReference>
<evidence type="ECO:0000313" key="13">
    <source>
        <dbReference type="Proteomes" id="UP000475117"/>
    </source>
</evidence>
<dbReference type="PANTHER" id="PTHR11933">
    <property type="entry name" value="TRNA 5-METHYLAMINOMETHYL-2-THIOURIDYLATE -METHYLTRANSFERASE"/>
    <property type="match status" value="1"/>
</dbReference>
<feature type="domain" description="tRNA-specific 2-thiouridylase MnmA-like central" evidence="11">
    <location>
        <begin position="205"/>
        <end position="269"/>
    </location>
</feature>
<evidence type="ECO:0000256" key="1">
    <source>
        <dbReference type="ARBA" id="ARBA00022555"/>
    </source>
</evidence>
<dbReference type="InterPro" id="IPR023382">
    <property type="entry name" value="MnmA-like_central_sf"/>
</dbReference>
<dbReference type="InterPro" id="IPR046885">
    <property type="entry name" value="MnmA-like_C"/>
</dbReference>
<dbReference type="InterPro" id="IPR046884">
    <property type="entry name" value="MnmA-like_central"/>
</dbReference>
<accession>A0A6B3LDX9</accession>
<evidence type="ECO:0000259" key="11">
    <source>
        <dbReference type="Pfam" id="PF20259"/>
    </source>
</evidence>
<evidence type="ECO:0000256" key="6">
    <source>
        <dbReference type="ARBA" id="ARBA00022884"/>
    </source>
</evidence>
<feature type="disulfide bond" description="Alternate" evidence="9">
    <location>
        <begin position="99"/>
        <end position="196"/>
    </location>
</feature>
<dbReference type="Gene3D" id="3.40.50.620">
    <property type="entry name" value="HUPs"/>
    <property type="match status" value="1"/>
</dbReference>
<dbReference type="Pfam" id="PF03054">
    <property type="entry name" value="tRNA_Me_trans"/>
    <property type="match status" value="1"/>
</dbReference>
<keyword evidence="4 9" id="KW-0547">Nucleotide-binding</keyword>
<dbReference type="RefSeq" id="WP_164364083.1">
    <property type="nucleotide sequence ID" value="NZ_CP066776.1"/>
</dbReference>
<dbReference type="GO" id="GO:0005737">
    <property type="term" value="C:cytoplasm"/>
    <property type="evidence" value="ECO:0007669"/>
    <property type="project" value="UniProtKB-SubCell"/>
</dbReference>
<evidence type="ECO:0000256" key="8">
    <source>
        <dbReference type="ARBA" id="ARBA00051542"/>
    </source>
</evidence>
<keyword evidence="6 9" id="KW-0694">RNA-binding</keyword>